<sequence length="281" mass="31961">MATAYSEKDTIIHVENLSIVYGDKTIIKDINFTELNVTRPDKTVGQTIAFVGRSGRGKSTLFRALTGLEKPTTGKVLIPDFNKDIADNLQPAKLVCEGDVGFVDQKYTLFRHKTVYQSLFYALRKNKSSDEEKKSKIMDYLKDWGLEHHKDKYPNELSGGQRQRTAILEQLLSSGYYMVLDEPFSGLDVGNIENVKESFRKINESHDLNTIVFSTHDIELAVELADSIYIIGYKEPDNPSQHYGTIVKHFDLKDMGLAWHSEFSPSHHDCVVDIKKHMLKS</sequence>
<keyword evidence="6" id="KW-1185">Reference proteome</keyword>
<dbReference type="Pfam" id="PF00005">
    <property type="entry name" value="ABC_tran"/>
    <property type="match status" value="1"/>
</dbReference>
<keyword evidence="3" id="KW-0067">ATP-binding</keyword>
<dbReference type="PROSITE" id="PS50893">
    <property type="entry name" value="ABC_TRANSPORTER_2"/>
    <property type="match status" value="1"/>
</dbReference>
<reference evidence="5 6" key="1">
    <citation type="submission" date="2018-05" db="EMBL/GenBank/DDBJ databases">
        <title>Mucilaginibacter hurinus sp. nov., isolated from briquette warehouse soil.</title>
        <authorList>
            <person name="Choi L."/>
        </authorList>
    </citation>
    <scope>NUCLEOTIDE SEQUENCE [LARGE SCALE GENOMIC DNA]</scope>
    <source>
        <strain evidence="5 6">ZR32</strain>
    </source>
</reference>
<dbReference type="RefSeq" id="WP_114003244.1">
    <property type="nucleotide sequence ID" value="NZ_QGDC01000001.1"/>
</dbReference>
<name>A0A367GU39_9SPHI</name>
<dbReference type="AlphaFoldDB" id="A0A367GU39"/>
<dbReference type="InterPro" id="IPR003593">
    <property type="entry name" value="AAA+_ATPase"/>
</dbReference>
<dbReference type="PANTHER" id="PTHR42781">
    <property type="entry name" value="SPERMIDINE/PUTRESCINE IMPORT ATP-BINDING PROTEIN POTA"/>
    <property type="match status" value="1"/>
</dbReference>
<keyword evidence="2" id="KW-0547">Nucleotide-binding</keyword>
<feature type="domain" description="ABC transporter" evidence="4">
    <location>
        <begin position="12"/>
        <end position="258"/>
    </location>
</feature>
<comment type="caution">
    <text evidence="5">The sequence shown here is derived from an EMBL/GenBank/DDBJ whole genome shotgun (WGS) entry which is preliminary data.</text>
</comment>
<evidence type="ECO:0000256" key="3">
    <source>
        <dbReference type="ARBA" id="ARBA00022840"/>
    </source>
</evidence>
<evidence type="ECO:0000313" key="5">
    <source>
        <dbReference type="EMBL" id="RCH56346.1"/>
    </source>
</evidence>
<dbReference type="EMBL" id="QGDC01000001">
    <property type="protein sequence ID" value="RCH56346.1"/>
    <property type="molecule type" value="Genomic_DNA"/>
</dbReference>
<evidence type="ECO:0000259" key="4">
    <source>
        <dbReference type="PROSITE" id="PS50893"/>
    </source>
</evidence>
<accession>A0A367GU39</accession>
<organism evidence="5 6">
    <name type="scientific">Mucilaginibacter hurinus</name>
    <dbReference type="NCBI Taxonomy" id="2201324"/>
    <lineage>
        <taxon>Bacteria</taxon>
        <taxon>Pseudomonadati</taxon>
        <taxon>Bacteroidota</taxon>
        <taxon>Sphingobacteriia</taxon>
        <taxon>Sphingobacteriales</taxon>
        <taxon>Sphingobacteriaceae</taxon>
        <taxon>Mucilaginibacter</taxon>
    </lineage>
</organism>
<dbReference type="SMART" id="SM00382">
    <property type="entry name" value="AAA"/>
    <property type="match status" value="1"/>
</dbReference>
<evidence type="ECO:0000256" key="2">
    <source>
        <dbReference type="ARBA" id="ARBA00022741"/>
    </source>
</evidence>
<gene>
    <name evidence="5" type="ORF">DJ568_00345</name>
</gene>
<dbReference type="InterPro" id="IPR027417">
    <property type="entry name" value="P-loop_NTPase"/>
</dbReference>
<dbReference type="GO" id="GO:0005524">
    <property type="term" value="F:ATP binding"/>
    <property type="evidence" value="ECO:0007669"/>
    <property type="project" value="UniProtKB-KW"/>
</dbReference>
<protein>
    <recommendedName>
        <fullName evidence="4">ABC transporter domain-containing protein</fullName>
    </recommendedName>
</protein>
<evidence type="ECO:0000256" key="1">
    <source>
        <dbReference type="ARBA" id="ARBA00022448"/>
    </source>
</evidence>
<dbReference type="GO" id="GO:0016887">
    <property type="term" value="F:ATP hydrolysis activity"/>
    <property type="evidence" value="ECO:0007669"/>
    <property type="project" value="InterPro"/>
</dbReference>
<dbReference type="Proteomes" id="UP000253209">
    <property type="component" value="Unassembled WGS sequence"/>
</dbReference>
<dbReference type="PANTHER" id="PTHR42781:SF9">
    <property type="entry name" value="AMINO ACID ABC TRANSPORTER, ATP-BINDING PROTEIN-RELATED"/>
    <property type="match status" value="1"/>
</dbReference>
<dbReference type="InterPro" id="IPR050093">
    <property type="entry name" value="ABC_SmlMolc_Importer"/>
</dbReference>
<evidence type="ECO:0000313" key="6">
    <source>
        <dbReference type="Proteomes" id="UP000253209"/>
    </source>
</evidence>
<dbReference type="OrthoDB" id="9782239at2"/>
<proteinExistence type="predicted"/>
<dbReference type="InterPro" id="IPR003439">
    <property type="entry name" value="ABC_transporter-like_ATP-bd"/>
</dbReference>
<dbReference type="SUPFAM" id="SSF52540">
    <property type="entry name" value="P-loop containing nucleoside triphosphate hydrolases"/>
    <property type="match status" value="1"/>
</dbReference>
<dbReference type="Gene3D" id="3.40.50.300">
    <property type="entry name" value="P-loop containing nucleotide triphosphate hydrolases"/>
    <property type="match status" value="1"/>
</dbReference>
<keyword evidence="1" id="KW-0813">Transport</keyword>